<evidence type="ECO:0000313" key="2">
    <source>
        <dbReference type="EMBL" id="MFC3074907.1"/>
    </source>
</evidence>
<name>A0ABV7DIX2_9HYPH</name>
<evidence type="ECO:0008006" key="4">
    <source>
        <dbReference type="Google" id="ProtNLM"/>
    </source>
</evidence>
<dbReference type="RefSeq" id="WP_257315571.1">
    <property type="nucleotide sequence ID" value="NZ_JANFDG010000013.1"/>
</dbReference>
<feature type="transmembrane region" description="Helical" evidence="1">
    <location>
        <begin position="12"/>
        <end position="37"/>
    </location>
</feature>
<dbReference type="Proteomes" id="UP001595377">
    <property type="component" value="Unassembled WGS sequence"/>
</dbReference>
<gene>
    <name evidence="2" type="ORF">ACFOHH_17490</name>
</gene>
<reference evidence="3" key="1">
    <citation type="journal article" date="2019" name="Int. J. Syst. Evol. Microbiol.">
        <title>The Global Catalogue of Microorganisms (GCM) 10K type strain sequencing project: providing services to taxonomists for standard genome sequencing and annotation.</title>
        <authorList>
            <consortium name="The Broad Institute Genomics Platform"/>
            <consortium name="The Broad Institute Genome Sequencing Center for Infectious Disease"/>
            <person name="Wu L."/>
            <person name="Ma J."/>
        </authorList>
    </citation>
    <scope>NUCLEOTIDE SEQUENCE [LARGE SCALE GENOMIC DNA]</scope>
    <source>
        <strain evidence="3">KCTC 52677</strain>
    </source>
</reference>
<accession>A0ABV7DIX2</accession>
<feature type="transmembrane region" description="Helical" evidence="1">
    <location>
        <begin position="43"/>
        <end position="63"/>
    </location>
</feature>
<sequence>MNTNLVHNLLNVLIALVGLVTTVMLATGCTTIVTGALECSQSWLSPTWASVAITAMAVLKGAINVLRDGISGLAKVQPPVVDKETLRRIQDEIDRAGA</sequence>
<comment type="caution">
    <text evidence="2">The sequence shown here is derived from an EMBL/GenBank/DDBJ whole genome shotgun (WGS) entry which is preliminary data.</text>
</comment>
<proteinExistence type="predicted"/>
<keyword evidence="1" id="KW-0812">Transmembrane</keyword>
<organism evidence="2 3">
    <name type="scientific">Shinella pollutisoli</name>
    <dbReference type="NCBI Taxonomy" id="2250594"/>
    <lineage>
        <taxon>Bacteria</taxon>
        <taxon>Pseudomonadati</taxon>
        <taxon>Pseudomonadota</taxon>
        <taxon>Alphaproteobacteria</taxon>
        <taxon>Hyphomicrobiales</taxon>
        <taxon>Rhizobiaceae</taxon>
        <taxon>Shinella</taxon>
    </lineage>
</organism>
<protein>
    <recommendedName>
        <fullName evidence="4">Holin</fullName>
    </recommendedName>
</protein>
<evidence type="ECO:0000256" key="1">
    <source>
        <dbReference type="SAM" id="Phobius"/>
    </source>
</evidence>
<keyword evidence="3" id="KW-1185">Reference proteome</keyword>
<dbReference type="EMBL" id="JBHRSP010000029">
    <property type="protein sequence ID" value="MFC3074907.1"/>
    <property type="molecule type" value="Genomic_DNA"/>
</dbReference>
<keyword evidence="1" id="KW-0472">Membrane</keyword>
<evidence type="ECO:0000313" key="3">
    <source>
        <dbReference type="Proteomes" id="UP001595377"/>
    </source>
</evidence>
<keyword evidence="1" id="KW-1133">Transmembrane helix</keyword>